<dbReference type="GO" id="GO:0006952">
    <property type="term" value="P:defense response"/>
    <property type="evidence" value="ECO:0007669"/>
    <property type="project" value="UniProtKB-ARBA"/>
</dbReference>
<name>A0A9R1V9F3_LACSA</name>
<dbReference type="GO" id="GO:0005886">
    <property type="term" value="C:plasma membrane"/>
    <property type="evidence" value="ECO:0007669"/>
    <property type="project" value="UniProtKB-SubCell"/>
</dbReference>
<evidence type="ECO:0000256" key="1">
    <source>
        <dbReference type="ARBA" id="ARBA00004251"/>
    </source>
</evidence>
<keyword evidence="4" id="KW-0433">Leucine-rich repeat</keyword>
<dbReference type="FunFam" id="3.80.10.10:FF:000095">
    <property type="entry name" value="LRR receptor-like serine/threonine-protein kinase GSO1"/>
    <property type="match status" value="1"/>
</dbReference>
<dbReference type="Gene3D" id="3.80.10.10">
    <property type="entry name" value="Ribonuclease Inhibitor"/>
    <property type="match status" value="4"/>
</dbReference>
<dbReference type="PROSITE" id="PS51450">
    <property type="entry name" value="LRR"/>
    <property type="match status" value="2"/>
</dbReference>
<evidence type="ECO:0000256" key="7">
    <source>
        <dbReference type="ARBA" id="ARBA00022737"/>
    </source>
</evidence>
<comment type="similarity">
    <text evidence="2">Belongs to the RLP family.</text>
</comment>
<dbReference type="InterPro" id="IPR013210">
    <property type="entry name" value="LRR_N_plant-typ"/>
</dbReference>
<evidence type="ECO:0000256" key="2">
    <source>
        <dbReference type="ARBA" id="ARBA00009592"/>
    </source>
</evidence>
<gene>
    <name evidence="13" type="ORF">LSAT_V11C600318910</name>
</gene>
<dbReference type="InterPro" id="IPR046956">
    <property type="entry name" value="RLP23-like"/>
</dbReference>
<dbReference type="FunFam" id="3.80.10.10:FF:000041">
    <property type="entry name" value="LRR receptor-like serine/threonine-protein kinase ERECTA"/>
    <property type="match status" value="1"/>
</dbReference>
<organism evidence="13 14">
    <name type="scientific">Lactuca sativa</name>
    <name type="common">Garden lettuce</name>
    <dbReference type="NCBI Taxonomy" id="4236"/>
    <lineage>
        <taxon>Eukaryota</taxon>
        <taxon>Viridiplantae</taxon>
        <taxon>Streptophyta</taxon>
        <taxon>Embryophyta</taxon>
        <taxon>Tracheophyta</taxon>
        <taxon>Spermatophyta</taxon>
        <taxon>Magnoliopsida</taxon>
        <taxon>eudicotyledons</taxon>
        <taxon>Gunneridae</taxon>
        <taxon>Pentapetalae</taxon>
        <taxon>asterids</taxon>
        <taxon>campanulids</taxon>
        <taxon>Asterales</taxon>
        <taxon>Asteraceae</taxon>
        <taxon>Cichorioideae</taxon>
        <taxon>Cichorieae</taxon>
        <taxon>Lactucinae</taxon>
        <taxon>Lactuca</taxon>
    </lineage>
</organism>
<evidence type="ECO:0000256" key="3">
    <source>
        <dbReference type="ARBA" id="ARBA00022475"/>
    </source>
</evidence>
<dbReference type="PRINTS" id="PR00019">
    <property type="entry name" value="LEURICHRPT"/>
</dbReference>
<evidence type="ECO:0000256" key="6">
    <source>
        <dbReference type="ARBA" id="ARBA00022729"/>
    </source>
</evidence>
<dbReference type="InterPro" id="IPR003591">
    <property type="entry name" value="Leu-rich_rpt_typical-subtyp"/>
</dbReference>
<evidence type="ECO:0000313" key="14">
    <source>
        <dbReference type="Proteomes" id="UP000235145"/>
    </source>
</evidence>
<dbReference type="FunFam" id="3.80.10.10:FF:000111">
    <property type="entry name" value="LRR receptor-like serine/threonine-protein kinase ERECTA"/>
    <property type="match status" value="1"/>
</dbReference>
<dbReference type="PANTHER" id="PTHR48063">
    <property type="entry name" value="LRR RECEPTOR-LIKE KINASE"/>
    <property type="match status" value="1"/>
</dbReference>
<evidence type="ECO:0000256" key="11">
    <source>
        <dbReference type="SAM" id="Phobius"/>
    </source>
</evidence>
<keyword evidence="5 11" id="KW-0812">Transmembrane</keyword>
<evidence type="ECO:0000313" key="13">
    <source>
        <dbReference type="EMBL" id="KAJ0200621.1"/>
    </source>
</evidence>
<protein>
    <recommendedName>
        <fullName evidence="12">Leucine-rich repeat-containing N-terminal plant-type domain-containing protein</fullName>
    </recommendedName>
</protein>
<dbReference type="InterPro" id="IPR032675">
    <property type="entry name" value="LRR_dom_sf"/>
</dbReference>
<evidence type="ECO:0000259" key="12">
    <source>
        <dbReference type="Pfam" id="PF08263"/>
    </source>
</evidence>
<keyword evidence="3" id="KW-1003">Cell membrane</keyword>
<evidence type="ECO:0000256" key="5">
    <source>
        <dbReference type="ARBA" id="ARBA00022692"/>
    </source>
</evidence>
<feature type="transmembrane region" description="Helical" evidence="11">
    <location>
        <begin position="91"/>
        <end position="109"/>
    </location>
</feature>
<dbReference type="SMART" id="SM00365">
    <property type="entry name" value="LRR_SD22"/>
    <property type="match status" value="6"/>
</dbReference>
<evidence type="ECO:0000256" key="4">
    <source>
        <dbReference type="ARBA" id="ARBA00022614"/>
    </source>
</evidence>
<evidence type="ECO:0000256" key="9">
    <source>
        <dbReference type="ARBA" id="ARBA00023136"/>
    </source>
</evidence>
<dbReference type="GO" id="GO:0009653">
    <property type="term" value="P:anatomical structure morphogenesis"/>
    <property type="evidence" value="ECO:0007669"/>
    <property type="project" value="UniProtKB-ARBA"/>
</dbReference>
<dbReference type="SMART" id="SM00369">
    <property type="entry name" value="LRR_TYP"/>
    <property type="match status" value="8"/>
</dbReference>
<dbReference type="SMART" id="SM00364">
    <property type="entry name" value="LRR_BAC"/>
    <property type="match status" value="2"/>
</dbReference>
<accession>A0A9R1V9F3</accession>
<dbReference type="AlphaFoldDB" id="A0A9R1V9F3"/>
<comment type="subcellular location">
    <subcellularLocation>
        <location evidence="1">Cell membrane</location>
        <topology evidence="1">Single-pass type I membrane protein</topology>
    </subcellularLocation>
</comment>
<dbReference type="Pfam" id="PF00560">
    <property type="entry name" value="LRR_1"/>
    <property type="match status" value="10"/>
</dbReference>
<dbReference type="InterPro" id="IPR001611">
    <property type="entry name" value="Leu-rich_rpt"/>
</dbReference>
<dbReference type="Proteomes" id="UP000235145">
    <property type="component" value="Unassembled WGS sequence"/>
</dbReference>
<feature type="transmembrane region" description="Helical" evidence="11">
    <location>
        <begin position="930"/>
        <end position="953"/>
    </location>
</feature>
<keyword evidence="8 11" id="KW-1133">Transmembrane helix</keyword>
<sequence>MVFSQTTTWYSTLLLDRRFEWFYFKENKAFMPYRVYKSLNFGSISKENKDFMLHTNHNSLGVCKVWQHYIRLHGASSNFHQYKQKKSPNKICIYIMHPCVFIIFSLLLFCLEITTANQLAAVGGGDDKCFEKEKDALLHFKSLLQDPSDRISTWTAEQDNCCQWSGVTCNNQTGGHVTKLDLMNCGLVGEISHSLVNLTYLNYLDLDFNSFHGTIPAIIGSLTQLSHLFLGYNNLNGAIPPELGNLTNLQYLYLSYVGMCRLENLEWLSPLSHLVGLAMDGISLAKTNHWVDVTLSLPNLSLLSLSGCELSQVIYPYSSSFLNSSSSIHILSLKNNNLTSSMYHWLFPLTNNKLYILDLSGNMLDGIPKYLGNLSSLERFYFYNNSGVIKFPDFVKNLSGCTSLSLQRLSASGSQFTGSLPDDIQKFTSLTDLYLSENQLKGTISKKLWELPNLKYLDLSENSLQEFPSSDYMSNRSHIESIYLSSCKLGPHFPKWIQKLKNLTNLEIANNGISDTIPLEFWDLWPSQLTFLNLSSNNISGKVPDLSSNFDSNSRIDLSSNSFDGPITNVSSTVALLNLSRNKFSGGISFLCQVVHGFLVILDLSHNFLSGQIPDCLWHFKELKVLNLEHNNLSGRLPASLGSMIKLEALDLYKNAFSEEFPLSVKNCTSLKSLNLGANKFSGNLPVWIGESLSGLYVLMLRSNNFSGSIPLQLCQLASLQILDLSVNHLHGSIPSCLSNLTIMVQQGFSQLQNLDRGVSLGTYSYNIDHVMIQWQGTEREFIRSNMVLLRSIDLSSNSLTGEIPYQITNLDQLIALNLSKNALLGKIPWKIGQMKNLLTLDLSRNKFSGEIPSSMSQMTWLNYLDVSDNSLSGRIPSSTQLQTFDPSRYEGNLGLCGPPLTKKCHGDEESGIQHSIGESEGEGIDELQGWFYVGGAIGFTVGFCIACGALLVNRRGRFAFFMFLDSFEDWVYVKVVVFIANLQKRRT</sequence>
<proteinExistence type="inferred from homology"/>
<keyword evidence="7" id="KW-0677">Repeat</keyword>
<dbReference type="SUPFAM" id="SSF52058">
    <property type="entry name" value="L domain-like"/>
    <property type="match status" value="3"/>
</dbReference>
<dbReference type="GO" id="GO:0099402">
    <property type="term" value="P:plant organ development"/>
    <property type="evidence" value="ECO:0007669"/>
    <property type="project" value="UniProtKB-ARBA"/>
</dbReference>
<dbReference type="Pfam" id="PF13855">
    <property type="entry name" value="LRR_8"/>
    <property type="match status" value="1"/>
</dbReference>
<dbReference type="Pfam" id="PF08263">
    <property type="entry name" value="LRRNT_2"/>
    <property type="match status" value="1"/>
</dbReference>
<evidence type="ECO:0000256" key="8">
    <source>
        <dbReference type="ARBA" id="ARBA00022989"/>
    </source>
</evidence>
<keyword evidence="9 11" id="KW-0472">Membrane</keyword>
<keyword evidence="6" id="KW-0732">Signal</keyword>
<evidence type="ECO:0000256" key="10">
    <source>
        <dbReference type="ARBA" id="ARBA00023180"/>
    </source>
</evidence>
<dbReference type="GO" id="GO:0051707">
    <property type="term" value="P:response to other organism"/>
    <property type="evidence" value="ECO:0007669"/>
    <property type="project" value="UniProtKB-ARBA"/>
</dbReference>
<comment type="caution">
    <text evidence="13">The sequence shown here is derived from an EMBL/GenBank/DDBJ whole genome shotgun (WGS) entry which is preliminary data.</text>
</comment>
<dbReference type="FunFam" id="3.80.10.10:FF:000400">
    <property type="entry name" value="Nuclear pore complex protein NUP107"/>
    <property type="match status" value="1"/>
</dbReference>
<reference evidence="13 14" key="1">
    <citation type="journal article" date="2017" name="Nat. Commun.">
        <title>Genome assembly with in vitro proximity ligation data and whole-genome triplication in lettuce.</title>
        <authorList>
            <person name="Reyes-Chin-Wo S."/>
            <person name="Wang Z."/>
            <person name="Yang X."/>
            <person name="Kozik A."/>
            <person name="Arikit S."/>
            <person name="Song C."/>
            <person name="Xia L."/>
            <person name="Froenicke L."/>
            <person name="Lavelle D.O."/>
            <person name="Truco M.J."/>
            <person name="Xia R."/>
            <person name="Zhu S."/>
            <person name="Xu C."/>
            <person name="Xu H."/>
            <person name="Xu X."/>
            <person name="Cox K."/>
            <person name="Korf I."/>
            <person name="Meyers B.C."/>
            <person name="Michelmore R.W."/>
        </authorList>
    </citation>
    <scope>NUCLEOTIDE SEQUENCE [LARGE SCALE GENOMIC DNA]</scope>
    <source>
        <strain evidence="14">cv. Salinas</strain>
        <tissue evidence="13">Seedlings</tissue>
    </source>
</reference>
<feature type="domain" description="Leucine-rich repeat-containing N-terminal plant-type" evidence="12">
    <location>
        <begin position="132"/>
        <end position="170"/>
    </location>
</feature>
<keyword evidence="10" id="KW-0325">Glycoprotein</keyword>
<dbReference type="EMBL" id="NBSK02000006">
    <property type="protein sequence ID" value="KAJ0200621.1"/>
    <property type="molecule type" value="Genomic_DNA"/>
</dbReference>
<dbReference type="PANTHER" id="PTHR48063:SF103">
    <property type="entry name" value="LEUCINE-RICH RECEPTOR-LIKE KINASE FAMILY PROTEIN"/>
    <property type="match status" value="1"/>
</dbReference>
<keyword evidence="14" id="KW-1185">Reference proteome</keyword>